<keyword evidence="3" id="KW-0393">Immunoglobulin domain</keyword>
<dbReference type="SMART" id="SM00408">
    <property type="entry name" value="IGc2"/>
    <property type="match status" value="2"/>
</dbReference>
<feature type="domain" description="Ig-like" evidence="4">
    <location>
        <begin position="5"/>
        <end position="79"/>
    </location>
</feature>
<dbReference type="InterPro" id="IPR013783">
    <property type="entry name" value="Ig-like_fold"/>
</dbReference>
<dbReference type="InterPro" id="IPR013098">
    <property type="entry name" value="Ig_I-set"/>
</dbReference>
<dbReference type="PANTHER" id="PTHR45080:SF8">
    <property type="entry name" value="IG-LIKE DOMAIN-CONTAINING PROTEIN"/>
    <property type="match status" value="1"/>
</dbReference>
<reference evidence="5 6" key="1">
    <citation type="submission" date="2022-01" db="EMBL/GenBank/DDBJ databases">
        <title>A chromosomal length assembly of Cordylochernes scorpioides.</title>
        <authorList>
            <person name="Zeh D."/>
            <person name="Zeh J."/>
        </authorList>
    </citation>
    <scope>NUCLEOTIDE SEQUENCE [LARGE SCALE GENOMIC DNA]</scope>
    <source>
        <strain evidence="5">IN4F17</strain>
        <tissue evidence="5">Whole Body</tissue>
    </source>
</reference>
<dbReference type="Pfam" id="PF07679">
    <property type="entry name" value="I-set"/>
    <property type="match status" value="2"/>
</dbReference>
<keyword evidence="2" id="KW-1015">Disulfide bond</keyword>
<evidence type="ECO:0000259" key="4">
    <source>
        <dbReference type="PROSITE" id="PS50835"/>
    </source>
</evidence>
<dbReference type="Gene3D" id="2.60.40.10">
    <property type="entry name" value="Immunoglobulins"/>
    <property type="match status" value="2"/>
</dbReference>
<evidence type="ECO:0000256" key="3">
    <source>
        <dbReference type="ARBA" id="ARBA00023319"/>
    </source>
</evidence>
<dbReference type="InterPro" id="IPR036179">
    <property type="entry name" value="Ig-like_dom_sf"/>
</dbReference>
<dbReference type="EMBL" id="CP092879">
    <property type="protein sequence ID" value="UYV79454.1"/>
    <property type="molecule type" value="Genomic_DNA"/>
</dbReference>
<accession>A0ABY6LE37</accession>
<feature type="domain" description="Ig-like" evidence="4">
    <location>
        <begin position="81"/>
        <end position="174"/>
    </location>
</feature>
<evidence type="ECO:0000256" key="1">
    <source>
        <dbReference type="ARBA" id="ARBA00022729"/>
    </source>
</evidence>
<dbReference type="InterPro" id="IPR003599">
    <property type="entry name" value="Ig_sub"/>
</dbReference>
<sequence>MFHPPTFIKKPAIKQEDDGNRLLLECRIQSDPEPTITWTHNGKPVVAKGRFKTVQKKEGNFYNVALIIDDVQNEDGGKYQPAFIGKPLIKPSPDFTKVTFECKLEADPKPTIQWFHNGKPVKDSARQKYGLAVQKDKSYLVTLDIQNLSSEDGGTYKALAKNSAGESTATINLNLEGEIWVRLFCLSLNNEHSQIPGGKEPKFLKKPTIRQENENLLIEVNIEANPKPKISWFLGS</sequence>
<organism evidence="5 6">
    <name type="scientific">Cordylochernes scorpioides</name>
    <dbReference type="NCBI Taxonomy" id="51811"/>
    <lineage>
        <taxon>Eukaryota</taxon>
        <taxon>Metazoa</taxon>
        <taxon>Ecdysozoa</taxon>
        <taxon>Arthropoda</taxon>
        <taxon>Chelicerata</taxon>
        <taxon>Arachnida</taxon>
        <taxon>Pseudoscorpiones</taxon>
        <taxon>Cheliferoidea</taxon>
        <taxon>Chernetidae</taxon>
        <taxon>Cordylochernes</taxon>
    </lineage>
</organism>
<keyword evidence="1" id="KW-0732">Signal</keyword>
<protein>
    <submittedName>
        <fullName evidence="5">Unc-22</fullName>
    </submittedName>
</protein>
<dbReference type="SUPFAM" id="SSF48726">
    <property type="entry name" value="Immunoglobulin"/>
    <property type="match status" value="2"/>
</dbReference>
<proteinExistence type="predicted"/>
<dbReference type="PROSITE" id="PS50835">
    <property type="entry name" value="IG_LIKE"/>
    <property type="match status" value="2"/>
</dbReference>
<dbReference type="InterPro" id="IPR007110">
    <property type="entry name" value="Ig-like_dom"/>
</dbReference>
<evidence type="ECO:0000313" key="5">
    <source>
        <dbReference type="EMBL" id="UYV79454.1"/>
    </source>
</evidence>
<gene>
    <name evidence="5" type="ORF">LAZ67_17002669</name>
</gene>
<keyword evidence="6" id="KW-1185">Reference proteome</keyword>
<dbReference type="InterPro" id="IPR003598">
    <property type="entry name" value="Ig_sub2"/>
</dbReference>
<dbReference type="InterPro" id="IPR050958">
    <property type="entry name" value="Cell_Adh-Cytoskel_Orgn"/>
</dbReference>
<dbReference type="Proteomes" id="UP001235939">
    <property type="component" value="Chromosome 17"/>
</dbReference>
<dbReference type="PANTHER" id="PTHR45080">
    <property type="entry name" value="CONTACTIN 5"/>
    <property type="match status" value="1"/>
</dbReference>
<dbReference type="SMART" id="SM00409">
    <property type="entry name" value="IG"/>
    <property type="match status" value="1"/>
</dbReference>
<evidence type="ECO:0000256" key="2">
    <source>
        <dbReference type="ARBA" id="ARBA00023157"/>
    </source>
</evidence>
<name>A0ABY6LE37_9ARAC</name>
<evidence type="ECO:0000313" key="6">
    <source>
        <dbReference type="Proteomes" id="UP001235939"/>
    </source>
</evidence>